<dbReference type="InterPro" id="IPR025943">
    <property type="entry name" value="Sigma_54_int_dom_ATP-bd_2"/>
</dbReference>
<evidence type="ECO:0000256" key="5">
    <source>
        <dbReference type="ARBA" id="ARBA00023159"/>
    </source>
</evidence>
<dbReference type="PANTHER" id="PTHR32071">
    <property type="entry name" value="TRANSCRIPTIONAL REGULATORY PROTEIN"/>
    <property type="match status" value="1"/>
</dbReference>
<dbReference type="Gene3D" id="3.40.50.2300">
    <property type="match status" value="1"/>
</dbReference>
<evidence type="ECO:0000259" key="8">
    <source>
        <dbReference type="PROSITE" id="PS50045"/>
    </source>
</evidence>
<dbReference type="PANTHER" id="PTHR32071:SF117">
    <property type="entry name" value="PTS-DEPENDENT DIHYDROXYACETONE KINASE OPERON REGULATORY PROTEIN-RELATED"/>
    <property type="match status" value="1"/>
</dbReference>
<feature type="modified residue" description="4-aspartylphosphate" evidence="7">
    <location>
        <position position="56"/>
    </location>
</feature>
<dbReference type="FunFam" id="3.40.50.300:FF:000006">
    <property type="entry name" value="DNA-binding transcriptional regulator NtrC"/>
    <property type="match status" value="1"/>
</dbReference>
<organism evidence="10 11">
    <name type="scientific">Mucilaginibacter rubeus</name>
    <dbReference type="NCBI Taxonomy" id="2027860"/>
    <lineage>
        <taxon>Bacteria</taxon>
        <taxon>Pseudomonadati</taxon>
        <taxon>Bacteroidota</taxon>
        <taxon>Sphingobacteriia</taxon>
        <taxon>Sphingobacteriales</taxon>
        <taxon>Sphingobacteriaceae</taxon>
        <taxon>Mucilaginibacter</taxon>
    </lineage>
</organism>
<dbReference type="FunFam" id="1.10.8.60:FF:000014">
    <property type="entry name" value="DNA-binding transcriptional regulator NtrC"/>
    <property type="match status" value="1"/>
</dbReference>
<keyword evidence="6" id="KW-0804">Transcription</keyword>
<dbReference type="InterPro" id="IPR001789">
    <property type="entry name" value="Sig_transdc_resp-reg_receiver"/>
</dbReference>
<evidence type="ECO:0000256" key="4">
    <source>
        <dbReference type="ARBA" id="ARBA00023125"/>
    </source>
</evidence>
<evidence type="ECO:0000313" key="11">
    <source>
        <dbReference type="Proteomes" id="UP000251402"/>
    </source>
</evidence>
<keyword evidence="2" id="KW-0067">ATP-binding</keyword>
<sequence length="467" mass="51922">MKYKAKILIVEDQYIEANNLEVMLRRADYRVCTIARSVSAAVKVIEQESPDMVLLDIQLKGKLSGIDLAKLLSRKNIAFIFLSGNSKQEFLDAAKTTRPFGFLTKPFREKDILSMLEIALYAHRENLALTTQRLNSASGQAANSSLFPGMIGGSPQMQKLQQQMARIASSDISVLIVGESGTGKELIARNIHLLSAKARQSLISVNCAALPPTLIESELFGHEKGAFTGALDKRIGRFEQADGGTIFLDEIGELPIEVQAKFLRVLQEKEVEVIGGKTKKVNVRVIAATNRNLQEDIVSGKFRADLYYRLNVFPLVSPPLRERKEDLPLLVDHFIERLSKLEGSAVTGMSEQAMQELLNYDWPGNVRELENIVHRSILLATGPVINSIGDLRSYLPKAVGANNFMRTIEEVEREHIVAVLERCNWKVYGPGGAAEVLGIKVPTLNSRLKKLNIEKVRPNRSDKLPKV</sequence>
<dbReference type="PROSITE" id="PS50110">
    <property type="entry name" value="RESPONSE_REGULATORY"/>
    <property type="match status" value="1"/>
</dbReference>
<keyword evidence="1" id="KW-0547">Nucleotide-binding</keyword>
<dbReference type="KEGG" id="mrub:DEO27_030935"/>
<keyword evidence="11" id="KW-1185">Reference proteome</keyword>
<evidence type="ECO:0000256" key="2">
    <source>
        <dbReference type="ARBA" id="ARBA00022840"/>
    </source>
</evidence>
<protein>
    <submittedName>
        <fullName evidence="10">Sigma-54-dependent Fis family transcriptional regulator</fullName>
    </submittedName>
</protein>
<dbReference type="Gene3D" id="1.10.10.60">
    <property type="entry name" value="Homeodomain-like"/>
    <property type="match status" value="1"/>
</dbReference>
<dbReference type="SMART" id="SM00382">
    <property type="entry name" value="AAA"/>
    <property type="match status" value="1"/>
</dbReference>
<evidence type="ECO:0000256" key="1">
    <source>
        <dbReference type="ARBA" id="ARBA00022741"/>
    </source>
</evidence>
<feature type="domain" description="Response regulatory" evidence="9">
    <location>
        <begin position="6"/>
        <end position="120"/>
    </location>
</feature>
<dbReference type="CDD" id="cd00009">
    <property type="entry name" value="AAA"/>
    <property type="match status" value="1"/>
</dbReference>
<dbReference type="RefSeq" id="WP_112573168.1">
    <property type="nucleotide sequence ID" value="NZ_CP043450.1"/>
</dbReference>
<dbReference type="PROSITE" id="PS00676">
    <property type="entry name" value="SIGMA54_INTERACT_2"/>
    <property type="match status" value="1"/>
</dbReference>
<dbReference type="Pfam" id="PF00158">
    <property type="entry name" value="Sigma54_activat"/>
    <property type="match status" value="1"/>
</dbReference>
<dbReference type="InterPro" id="IPR002078">
    <property type="entry name" value="Sigma_54_int"/>
</dbReference>
<evidence type="ECO:0000256" key="7">
    <source>
        <dbReference type="PROSITE-ProRule" id="PRU00169"/>
    </source>
</evidence>
<feature type="domain" description="Sigma-54 factor interaction" evidence="8">
    <location>
        <begin position="150"/>
        <end position="378"/>
    </location>
</feature>
<dbReference type="GO" id="GO:0006355">
    <property type="term" value="P:regulation of DNA-templated transcription"/>
    <property type="evidence" value="ECO:0007669"/>
    <property type="project" value="InterPro"/>
</dbReference>
<dbReference type="SMART" id="SM00448">
    <property type="entry name" value="REC"/>
    <property type="match status" value="1"/>
</dbReference>
<reference evidence="10" key="1">
    <citation type="submission" date="2019-08" db="EMBL/GenBank/DDBJ databases">
        <title>Comparative genome analysis confer to the adaptation heavy metal polluted environment.</title>
        <authorList>
            <person name="Li Y."/>
        </authorList>
    </citation>
    <scope>NUCLEOTIDE SEQUENCE [LARGE SCALE GENOMIC DNA]</scope>
    <source>
        <strain evidence="10">P1</strain>
    </source>
</reference>
<keyword evidence="7" id="KW-0597">Phosphoprotein</keyword>
<keyword evidence="3" id="KW-0805">Transcription regulation</keyword>
<dbReference type="GO" id="GO:0043565">
    <property type="term" value="F:sequence-specific DNA binding"/>
    <property type="evidence" value="ECO:0007669"/>
    <property type="project" value="InterPro"/>
</dbReference>
<dbReference type="SUPFAM" id="SSF46689">
    <property type="entry name" value="Homeodomain-like"/>
    <property type="match status" value="1"/>
</dbReference>
<dbReference type="InterPro" id="IPR011006">
    <property type="entry name" value="CheY-like_superfamily"/>
</dbReference>
<evidence type="ECO:0000259" key="9">
    <source>
        <dbReference type="PROSITE" id="PS50110"/>
    </source>
</evidence>
<proteinExistence type="predicted"/>
<dbReference type="InterPro" id="IPR027417">
    <property type="entry name" value="P-loop_NTPase"/>
</dbReference>
<dbReference type="InterPro" id="IPR025662">
    <property type="entry name" value="Sigma_54_int_dom_ATP-bd_1"/>
</dbReference>
<dbReference type="Pfam" id="PF00072">
    <property type="entry name" value="Response_reg"/>
    <property type="match status" value="1"/>
</dbReference>
<gene>
    <name evidence="10" type="ORF">DEO27_030935</name>
</gene>
<dbReference type="InterPro" id="IPR025944">
    <property type="entry name" value="Sigma_54_int_dom_CS"/>
</dbReference>
<dbReference type="InterPro" id="IPR003593">
    <property type="entry name" value="AAA+_ATPase"/>
</dbReference>
<evidence type="ECO:0000313" key="10">
    <source>
        <dbReference type="EMBL" id="QEM14246.1"/>
    </source>
</evidence>
<dbReference type="EMBL" id="CP043450">
    <property type="protein sequence ID" value="QEM14246.1"/>
    <property type="molecule type" value="Genomic_DNA"/>
</dbReference>
<dbReference type="InterPro" id="IPR002197">
    <property type="entry name" value="HTH_Fis"/>
</dbReference>
<accession>A0A5C1I978</accession>
<name>A0A5C1I978_9SPHI</name>
<dbReference type="SUPFAM" id="SSF52172">
    <property type="entry name" value="CheY-like"/>
    <property type="match status" value="1"/>
</dbReference>
<keyword evidence="4" id="KW-0238">DNA-binding</keyword>
<dbReference type="Gene3D" id="1.10.8.60">
    <property type="match status" value="1"/>
</dbReference>
<dbReference type="InterPro" id="IPR058031">
    <property type="entry name" value="AAA_lid_NorR"/>
</dbReference>
<dbReference type="AlphaFoldDB" id="A0A5C1I978"/>
<dbReference type="Pfam" id="PF02954">
    <property type="entry name" value="HTH_8"/>
    <property type="match status" value="1"/>
</dbReference>
<keyword evidence="5" id="KW-0010">Activator</keyword>
<dbReference type="Pfam" id="PF25601">
    <property type="entry name" value="AAA_lid_14"/>
    <property type="match status" value="1"/>
</dbReference>
<dbReference type="Gene3D" id="3.40.50.300">
    <property type="entry name" value="P-loop containing nucleotide triphosphate hydrolases"/>
    <property type="match status" value="1"/>
</dbReference>
<dbReference type="Proteomes" id="UP000251402">
    <property type="component" value="Chromosome"/>
</dbReference>
<dbReference type="PROSITE" id="PS00688">
    <property type="entry name" value="SIGMA54_INTERACT_3"/>
    <property type="match status" value="1"/>
</dbReference>
<dbReference type="PROSITE" id="PS00675">
    <property type="entry name" value="SIGMA54_INTERACT_1"/>
    <property type="match status" value="1"/>
</dbReference>
<evidence type="ECO:0000256" key="6">
    <source>
        <dbReference type="ARBA" id="ARBA00023163"/>
    </source>
</evidence>
<dbReference type="SUPFAM" id="SSF52540">
    <property type="entry name" value="P-loop containing nucleoside triphosphate hydrolases"/>
    <property type="match status" value="1"/>
</dbReference>
<dbReference type="PROSITE" id="PS50045">
    <property type="entry name" value="SIGMA54_INTERACT_4"/>
    <property type="match status" value="1"/>
</dbReference>
<dbReference type="InterPro" id="IPR009057">
    <property type="entry name" value="Homeodomain-like_sf"/>
</dbReference>
<evidence type="ECO:0000256" key="3">
    <source>
        <dbReference type="ARBA" id="ARBA00023015"/>
    </source>
</evidence>
<dbReference type="GO" id="GO:0005524">
    <property type="term" value="F:ATP binding"/>
    <property type="evidence" value="ECO:0007669"/>
    <property type="project" value="UniProtKB-KW"/>
</dbReference>
<dbReference type="CDD" id="cd17534">
    <property type="entry name" value="REC_DC-like"/>
    <property type="match status" value="1"/>
</dbReference>
<dbReference type="OrthoDB" id="9767722at2"/>
<dbReference type="GO" id="GO:0000160">
    <property type="term" value="P:phosphorelay signal transduction system"/>
    <property type="evidence" value="ECO:0007669"/>
    <property type="project" value="InterPro"/>
</dbReference>